<keyword evidence="1" id="KW-0732">Signal</keyword>
<name>A0A1I6AT71_HYMAR</name>
<organism evidence="2 3">
    <name type="scientific">Hymenobacter arizonensis</name>
    <name type="common">Siccationidurans arizonensis</name>
    <dbReference type="NCBI Taxonomy" id="1227077"/>
    <lineage>
        <taxon>Bacteria</taxon>
        <taxon>Pseudomonadati</taxon>
        <taxon>Bacteroidota</taxon>
        <taxon>Cytophagia</taxon>
        <taxon>Cytophagales</taxon>
        <taxon>Hymenobacteraceae</taxon>
        <taxon>Hymenobacter</taxon>
    </lineage>
</organism>
<dbReference type="Proteomes" id="UP000199029">
    <property type="component" value="Unassembled WGS sequence"/>
</dbReference>
<evidence type="ECO:0000256" key="1">
    <source>
        <dbReference type="SAM" id="SignalP"/>
    </source>
</evidence>
<proteinExistence type="predicted"/>
<evidence type="ECO:0000313" key="3">
    <source>
        <dbReference type="Proteomes" id="UP000199029"/>
    </source>
</evidence>
<feature type="signal peptide" evidence="1">
    <location>
        <begin position="1"/>
        <end position="26"/>
    </location>
</feature>
<evidence type="ECO:0000313" key="2">
    <source>
        <dbReference type="EMBL" id="SFQ71864.1"/>
    </source>
</evidence>
<dbReference type="AlphaFoldDB" id="A0A1I6AT71"/>
<dbReference type="OrthoDB" id="9786766at2"/>
<accession>A0A1I6AT71</accession>
<dbReference type="SUPFAM" id="SSF49344">
    <property type="entry name" value="CBD9-like"/>
    <property type="match status" value="1"/>
</dbReference>
<gene>
    <name evidence="2" type="ORF">SAMN04515668_3870</name>
</gene>
<dbReference type="EMBL" id="FOXS01000006">
    <property type="protein sequence ID" value="SFQ71864.1"/>
    <property type="molecule type" value="Genomic_DNA"/>
</dbReference>
<keyword evidence="3" id="KW-1185">Reference proteome</keyword>
<protein>
    <submittedName>
        <fullName evidence="2">Uncharacterized protein</fullName>
    </submittedName>
</protein>
<reference evidence="3" key="1">
    <citation type="submission" date="2016-10" db="EMBL/GenBank/DDBJ databases">
        <authorList>
            <person name="Varghese N."/>
            <person name="Submissions S."/>
        </authorList>
    </citation>
    <scope>NUCLEOTIDE SEQUENCE [LARGE SCALE GENOMIC DNA]</scope>
    <source>
        <strain evidence="3">OR362-8,ATCC BAA-1266,JCM 13504</strain>
    </source>
</reference>
<dbReference type="STRING" id="1227077.SAMN04515668_3870"/>
<dbReference type="RefSeq" id="WP_143080291.1">
    <property type="nucleotide sequence ID" value="NZ_FOXS01000006.1"/>
</dbReference>
<sequence>MSFLHQLLLFRVSALSAGLLPSAAQVQEVTIFSSPTVPPVVRAVHAPGPVNVDGRLGEAAWQAAPVIRNFRQVEPNQGQAACPDTDVRINFDERNQQQLNSKLTYIRQF</sequence>
<feature type="chain" id="PRO_5011595927" evidence="1">
    <location>
        <begin position="27"/>
        <end position="109"/>
    </location>
</feature>